<sequence length="219" mass="25205">MRIEPLELNFLPYGSLSTITTDTTPITTTALISTNCNSVFERSYCLRDNATNKKLPRRRTAFTDQQLSLLENAFQKCQYPKIDMRMRLAVETQLPEMRIQIWFKNRRAKYRKKLRNVANSEITSNNFVPKLNAVITWRPNVAFVFVTSFREAVECGNATTNVLTKQGLNRCHPSKVTEVTSIILKKSTKMSSNIKYAVYVNIYLATATRVLCKEKKMCN</sequence>
<dbReference type="PANTHER" id="PTHR24329">
    <property type="entry name" value="HOMEOBOX PROTEIN ARISTALESS"/>
    <property type="match status" value="1"/>
</dbReference>
<dbReference type="PROSITE" id="PS50071">
    <property type="entry name" value="HOMEOBOX_2"/>
    <property type="match status" value="1"/>
</dbReference>
<dbReference type="AlphaFoldDB" id="A0A158Q6U2"/>
<feature type="DNA-binding region" description="Homeobox" evidence="5">
    <location>
        <begin position="55"/>
        <end position="114"/>
    </location>
</feature>
<feature type="domain" description="Homeobox" evidence="7">
    <location>
        <begin position="53"/>
        <end position="113"/>
    </location>
</feature>
<keyword evidence="2 5" id="KW-0238">DNA-binding</keyword>
<evidence type="ECO:0000256" key="6">
    <source>
        <dbReference type="RuleBase" id="RU000682"/>
    </source>
</evidence>
<dbReference type="InterPro" id="IPR009057">
    <property type="entry name" value="Homeodomain-like_sf"/>
</dbReference>
<dbReference type="CDD" id="cd00086">
    <property type="entry name" value="homeodomain"/>
    <property type="match status" value="1"/>
</dbReference>
<evidence type="ECO:0000256" key="4">
    <source>
        <dbReference type="ARBA" id="ARBA00023242"/>
    </source>
</evidence>
<dbReference type="GO" id="GO:0000981">
    <property type="term" value="F:DNA-binding transcription factor activity, RNA polymerase II-specific"/>
    <property type="evidence" value="ECO:0007669"/>
    <property type="project" value="InterPro"/>
</dbReference>
<dbReference type="Gene3D" id="1.10.10.60">
    <property type="entry name" value="Homeodomain-like"/>
    <property type="match status" value="1"/>
</dbReference>
<dbReference type="InterPro" id="IPR050649">
    <property type="entry name" value="Paired_Homeobox_TFs"/>
</dbReference>
<dbReference type="PROSITE" id="PS00027">
    <property type="entry name" value="HOMEOBOX_1"/>
    <property type="match status" value="1"/>
</dbReference>
<comment type="subcellular location">
    <subcellularLocation>
        <location evidence="1 5 6">Nucleus</location>
    </subcellularLocation>
</comment>
<evidence type="ECO:0000256" key="5">
    <source>
        <dbReference type="PROSITE-ProRule" id="PRU00108"/>
    </source>
</evidence>
<proteinExistence type="predicted"/>
<name>A0A158Q6U2_9BILA</name>
<dbReference type="SMART" id="SM00389">
    <property type="entry name" value="HOX"/>
    <property type="match status" value="1"/>
</dbReference>
<dbReference type="GO" id="GO:0005634">
    <property type="term" value="C:nucleus"/>
    <property type="evidence" value="ECO:0007669"/>
    <property type="project" value="UniProtKB-SubCell"/>
</dbReference>
<dbReference type="PANTHER" id="PTHR24329:SF543">
    <property type="entry name" value="FI01017P-RELATED"/>
    <property type="match status" value="1"/>
</dbReference>
<protein>
    <submittedName>
        <fullName evidence="9">Homeobox domain-containing protein</fullName>
    </submittedName>
</protein>
<dbReference type="InterPro" id="IPR001356">
    <property type="entry name" value="HD"/>
</dbReference>
<keyword evidence="4 5" id="KW-0539">Nucleus</keyword>
<keyword evidence="8" id="KW-1185">Reference proteome</keyword>
<dbReference type="WBParaSite" id="EEL_0000051401-mRNA-1">
    <property type="protein sequence ID" value="EEL_0000051401-mRNA-1"/>
    <property type="gene ID" value="EEL_0000051401"/>
</dbReference>
<dbReference type="Pfam" id="PF00046">
    <property type="entry name" value="Homeodomain"/>
    <property type="match status" value="1"/>
</dbReference>
<evidence type="ECO:0000256" key="2">
    <source>
        <dbReference type="ARBA" id="ARBA00023125"/>
    </source>
</evidence>
<keyword evidence="3 5" id="KW-0371">Homeobox</keyword>
<dbReference type="SUPFAM" id="SSF46689">
    <property type="entry name" value="Homeodomain-like"/>
    <property type="match status" value="1"/>
</dbReference>
<dbReference type="InterPro" id="IPR017970">
    <property type="entry name" value="Homeobox_CS"/>
</dbReference>
<evidence type="ECO:0000256" key="1">
    <source>
        <dbReference type="ARBA" id="ARBA00004123"/>
    </source>
</evidence>
<evidence type="ECO:0000313" key="9">
    <source>
        <dbReference type="WBParaSite" id="EEL_0000051401-mRNA-1"/>
    </source>
</evidence>
<evidence type="ECO:0000259" key="7">
    <source>
        <dbReference type="PROSITE" id="PS50071"/>
    </source>
</evidence>
<organism evidence="8 9">
    <name type="scientific">Elaeophora elaphi</name>
    <dbReference type="NCBI Taxonomy" id="1147741"/>
    <lineage>
        <taxon>Eukaryota</taxon>
        <taxon>Metazoa</taxon>
        <taxon>Ecdysozoa</taxon>
        <taxon>Nematoda</taxon>
        <taxon>Chromadorea</taxon>
        <taxon>Rhabditida</taxon>
        <taxon>Spirurina</taxon>
        <taxon>Spiruromorpha</taxon>
        <taxon>Filarioidea</taxon>
        <taxon>Onchocercidae</taxon>
        <taxon>Elaeophora</taxon>
    </lineage>
</organism>
<accession>A0A158Q6U2</accession>
<evidence type="ECO:0000256" key="3">
    <source>
        <dbReference type="ARBA" id="ARBA00023155"/>
    </source>
</evidence>
<reference evidence="9" key="1">
    <citation type="submission" date="2016-04" db="UniProtKB">
        <authorList>
            <consortium name="WormBaseParasite"/>
        </authorList>
    </citation>
    <scope>IDENTIFICATION</scope>
</reference>
<evidence type="ECO:0000313" key="8">
    <source>
        <dbReference type="Proteomes" id="UP000050640"/>
    </source>
</evidence>
<dbReference type="GO" id="GO:0000977">
    <property type="term" value="F:RNA polymerase II transcription regulatory region sequence-specific DNA binding"/>
    <property type="evidence" value="ECO:0007669"/>
    <property type="project" value="TreeGrafter"/>
</dbReference>
<dbReference type="STRING" id="1147741.A0A158Q6U2"/>
<dbReference type="Proteomes" id="UP000050640">
    <property type="component" value="Unplaced"/>
</dbReference>